<dbReference type="InterPro" id="IPR036890">
    <property type="entry name" value="HATPase_C_sf"/>
</dbReference>
<feature type="domain" description="Histidine kinase" evidence="8">
    <location>
        <begin position="205"/>
        <end position="427"/>
    </location>
</feature>
<feature type="compositionally biased region" description="Basic and acidic residues" evidence="7">
    <location>
        <begin position="1"/>
        <end position="14"/>
    </location>
</feature>
<comment type="catalytic activity">
    <reaction evidence="1">
        <text>ATP + protein L-histidine = ADP + protein N-phospho-L-histidine.</text>
        <dbReference type="EC" id="2.7.13.3"/>
    </reaction>
</comment>
<dbReference type="SMART" id="SM00388">
    <property type="entry name" value="HisKA"/>
    <property type="match status" value="1"/>
</dbReference>
<dbReference type="InterPro" id="IPR003594">
    <property type="entry name" value="HATPase_dom"/>
</dbReference>
<dbReference type="GO" id="GO:0000155">
    <property type="term" value="F:phosphorelay sensor kinase activity"/>
    <property type="evidence" value="ECO:0007669"/>
    <property type="project" value="InterPro"/>
</dbReference>
<evidence type="ECO:0000256" key="1">
    <source>
        <dbReference type="ARBA" id="ARBA00000085"/>
    </source>
</evidence>
<dbReference type="InterPro" id="IPR005467">
    <property type="entry name" value="His_kinase_dom"/>
</dbReference>
<keyword evidence="5" id="KW-0418">Kinase</keyword>
<evidence type="ECO:0000256" key="3">
    <source>
        <dbReference type="ARBA" id="ARBA00022553"/>
    </source>
</evidence>
<name>A0A455T3Y8_9CHLR</name>
<organism evidence="9">
    <name type="scientific">Thermogemmatispora argillosa</name>
    <dbReference type="NCBI Taxonomy" id="2045280"/>
    <lineage>
        <taxon>Bacteria</taxon>
        <taxon>Bacillati</taxon>
        <taxon>Chloroflexota</taxon>
        <taxon>Ktedonobacteria</taxon>
        <taxon>Thermogemmatisporales</taxon>
        <taxon>Thermogemmatisporaceae</taxon>
        <taxon>Thermogemmatispora</taxon>
    </lineage>
</organism>
<dbReference type="Pfam" id="PF02518">
    <property type="entry name" value="HATPase_c"/>
    <property type="match status" value="1"/>
</dbReference>
<feature type="compositionally biased region" description="Basic and acidic residues" evidence="7">
    <location>
        <begin position="42"/>
        <end position="51"/>
    </location>
</feature>
<dbReference type="InterPro" id="IPR050736">
    <property type="entry name" value="Sensor_HK_Regulatory"/>
</dbReference>
<feature type="region of interest" description="Disordered" evidence="7">
    <location>
        <begin position="1"/>
        <end position="51"/>
    </location>
</feature>
<dbReference type="PANTHER" id="PTHR43711:SF31">
    <property type="entry name" value="HISTIDINE KINASE"/>
    <property type="match status" value="1"/>
</dbReference>
<evidence type="ECO:0000259" key="8">
    <source>
        <dbReference type="PROSITE" id="PS50109"/>
    </source>
</evidence>
<dbReference type="PROSITE" id="PS50109">
    <property type="entry name" value="HIS_KIN"/>
    <property type="match status" value="1"/>
</dbReference>
<protein>
    <recommendedName>
        <fullName evidence="2">histidine kinase</fullName>
        <ecNumber evidence="2">2.7.13.3</ecNumber>
    </recommendedName>
</protein>
<dbReference type="SUPFAM" id="SSF55785">
    <property type="entry name" value="PYP-like sensor domain (PAS domain)"/>
    <property type="match status" value="1"/>
</dbReference>
<reference evidence="9" key="1">
    <citation type="submission" date="2018-12" db="EMBL/GenBank/DDBJ databases">
        <title>Novel natural products biosynthetic potential of the class Ktedonobacteria.</title>
        <authorList>
            <person name="Zheng Y."/>
            <person name="Saitou A."/>
            <person name="Wang C.M."/>
            <person name="Toyoda A."/>
            <person name="Minakuchi Y."/>
            <person name="Sekiguchi Y."/>
            <person name="Ueda K."/>
            <person name="Takano H."/>
            <person name="Sakai Y."/>
            <person name="Yokota A."/>
            <person name="Yabe S."/>
        </authorList>
    </citation>
    <scope>NUCLEOTIDE SEQUENCE</scope>
    <source>
        <strain evidence="9">A3-2</strain>
    </source>
</reference>
<keyword evidence="4" id="KW-0808">Transferase</keyword>
<dbReference type="Pfam" id="PF08448">
    <property type="entry name" value="PAS_4"/>
    <property type="match status" value="1"/>
</dbReference>
<sequence>MKSDSRRSRLKERNLYAAATKMTKDEESGEGQQAAASPEQRQAIEETGSKRKVVRERYPPDQGVRSDDGLLADCARKALAATTDVAFLLDSYFRLRAFNPAAAAVLKWETGAAIGQGCARVLRCRNLDHLPLCGTAGCPLVRVLQGGQPLANEELILGAEEAQDWEASVSVTPIVSAQERYVFFLARDVSALKMANRMREHFVSMVSHELRTPLSSVHGFIELLLRGQMGPLNETQREYLGYASEALQQLLSLAEDVLFVARSDAGHFEIRLQQVNIETLAQQVLESMLPLARKAEIVMSKDIELPYPLVQADPQRMKQVLSNLLGNAIKFTPPGGTVILRARPDPEDPQMVLLSVKDTGFGIAPEDQPHVFERFYQATHSMQSRMGGYGLGLTIARLIVEQHGGRIWFETVPNRGTTFYFTLPLYHEPAPAEHEREGEHS</sequence>
<dbReference type="EMBL" id="AP019377">
    <property type="protein sequence ID" value="BBH94648.1"/>
    <property type="molecule type" value="Genomic_DNA"/>
</dbReference>
<evidence type="ECO:0000256" key="6">
    <source>
        <dbReference type="ARBA" id="ARBA00023012"/>
    </source>
</evidence>
<proteinExistence type="predicted"/>
<dbReference type="FunFam" id="3.30.565.10:FF:000006">
    <property type="entry name" value="Sensor histidine kinase WalK"/>
    <property type="match status" value="1"/>
</dbReference>
<dbReference type="SUPFAM" id="SSF55874">
    <property type="entry name" value="ATPase domain of HSP90 chaperone/DNA topoisomerase II/histidine kinase"/>
    <property type="match status" value="1"/>
</dbReference>
<dbReference type="PRINTS" id="PR00344">
    <property type="entry name" value="BCTRLSENSOR"/>
</dbReference>
<dbReference type="Gene3D" id="3.30.450.20">
    <property type="entry name" value="PAS domain"/>
    <property type="match status" value="1"/>
</dbReference>
<keyword evidence="3" id="KW-0597">Phosphoprotein</keyword>
<evidence type="ECO:0000256" key="5">
    <source>
        <dbReference type="ARBA" id="ARBA00022777"/>
    </source>
</evidence>
<dbReference type="AlphaFoldDB" id="A0A455T3Y8"/>
<dbReference type="EC" id="2.7.13.3" evidence="2"/>
<dbReference type="SUPFAM" id="SSF47384">
    <property type="entry name" value="Homodimeric domain of signal transducing histidine kinase"/>
    <property type="match status" value="1"/>
</dbReference>
<dbReference type="PANTHER" id="PTHR43711">
    <property type="entry name" value="TWO-COMPONENT HISTIDINE KINASE"/>
    <property type="match status" value="1"/>
</dbReference>
<dbReference type="Gene3D" id="1.10.287.130">
    <property type="match status" value="1"/>
</dbReference>
<accession>A0A455T3Y8</accession>
<dbReference type="InterPro" id="IPR003661">
    <property type="entry name" value="HisK_dim/P_dom"/>
</dbReference>
<dbReference type="InterPro" id="IPR035965">
    <property type="entry name" value="PAS-like_dom_sf"/>
</dbReference>
<evidence type="ECO:0000256" key="2">
    <source>
        <dbReference type="ARBA" id="ARBA00012438"/>
    </source>
</evidence>
<dbReference type="CDD" id="cd16922">
    <property type="entry name" value="HATPase_EvgS-ArcB-TorS-like"/>
    <property type="match status" value="1"/>
</dbReference>
<evidence type="ECO:0000313" key="9">
    <source>
        <dbReference type="EMBL" id="BBH94648.1"/>
    </source>
</evidence>
<dbReference type="Gene3D" id="3.30.565.10">
    <property type="entry name" value="Histidine kinase-like ATPase, C-terminal domain"/>
    <property type="match status" value="1"/>
</dbReference>
<dbReference type="InterPro" id="IPR004358">
    <property type="entry name" value="Sig_transdc_His_kin-like_C"/>
</dbReference>
<gene>
    <name evidence="9" type="ORF">KTA_28470</name>
</gene>
<dbReference type="SMART" id="SM00387">
    <property type="entry name" value="HATPase_c"/>
    <property type="match status" value="1"/>
</dbReference>
<dbReference type="InterPro" id="IPR036097">
    <property type="entry name" value="HisK_dim/P_sf"/>
</dbReference>
<dbReference type="Pfam" id="PF00512">
    <property type="entry name" value="HisKA"/>
    <property type="match status" value="1"/>
</dbReference>
<evidence type="ECO:0000256" key="4">
    <source>
        <dbReference type="ARBA" id="ARBA00022679"/>
    </source>
</evidence>
<evidence type="ECO:0000256" key="7">
    <source>
        <dbReference type="SAM" id="MobiDB-lite"/>
    </source>
</evidence>
<keyword evidence="6" id="KW-0902">Two-component regulatory system</keyword>
<dbReference type="InterPro" id="IPR013656">
    <property type="entry name" value="PAS_4"/>
</dbReference>
<dbReference type="CDD" id="cd00082">
    <property type="entry name" value="HisKA"/>
    <property type="match status" value="1"/>
</dbReference>